<evidence type="ECO:0000256" key="2">
    <source>
        <dbReference type="ARBA" id="ARBA00006434"/>
    </source>
</evidence>
<feature type="transmembrane region" description="Helical" evidence="7">
    <location>
        <begin position="200"/>
        <end position="217"/>
    </location>
</feature>
<sequence>MDKAIEINPNSEAVNSIGGIDISIIILYVIGIIAVGCWAGMRNKNKEESAKDYFLAGGTLKWPAIGLALFATNISTVHLVSLAEAGFTSGLLNGNYEWMAVFTLIILGVFFAPFYIRSKVTTLPDFLEKRYSRSSRDWLAVMSVVSAVTIHISFALFTGALVLKGMFGFPMLYSVIGVSILTGIYTVVGGLKAVVVTESIQTIVLLLGACAVTYFCWDKVGGWDEMVANIKPEQLSMLKTEGDSPWYAFFLGFPVLGIWYWCADQTIVQRVLGAKDENHARVGAIFAGFIKILPVFIFILPGLMFYAMIQQGTIAESAMPTKMVDGKSVIDAGQTYAVMIRELLPVGLKGVVAAALLSALMSTVSGALNSISTLVSYDIYKRFNPEVSDRSLVTVGRIACVLATLISIVISLQLDRFGSIIEGLNTLIGYIAAPITAVFVTGVFWGKASAKSATTTLAFGFVVSLFLMIFSFTGTTIPVWSDIPFLMQAFYLWVFYTIIIIVMSTIQPHVHTEESKKLYWKTPFEALQGEAWKGIGNYKFLSGLLCTIMAILYYNFR</sequence>
<feature type="transmembrane region" description="Helical" evidence="7">
    <location>
        <begin position="53"/>
        <end position="76"/>
    </location>
</feature>
<feature type="transmembrane region" description="Helical" evidence="7">
    <location>
        <begin position="392"/>
        <end position="414"/>
    </location>
</feature>
<name>A0ABY7W0H5_9BACT</name>
<dbReference type="CDD" id="cd10329">
    <property type="entry name" value="SLC5sbd_SGLT1-like"/>
    <property type="match status" value="1"/>
</dbReference>
<protein>
    <submittedName>
        <fullName evidence="8">Sodium:solute symporter</fullName>
    </submittedName>
</protein>
<evidence type="ECO:0000256" key="7">
    <source>
        <dbReference type="SAM" id="Phobius"/>
    </source>
</evidence>
<dbReference type="EMBL" id="CP117812">
    <property type="protein sequence ID" value="WDE98484.1"/>
    <property type="molecule type" value="Genomic_DNA"/>
</dbReference>
<dbReference type="Proteomes" id="UP001214250">
    <property type="component" value="Chromosome 2"/>
</dbReference>
<dbReference type="RefSeq" id="WP_274153355.1">
    <property type="nucleotide sequence ID" value="NZ_CP117812.1"/>
</dbReference>
<keyword evidence="3 7" id="KW-0812">Transmembrane</keyword>
<evidence type="ECO:0000256" key="4">
    <source>
        <dbReference type="ARBA" id="ARBA00022989"/>
    </source>
</evidence>
<feature type="transmembrane region" description="Helical" evidence="7">
    <location>
        <begin position="284"/>
        <end position="309"/>
    </location>
</feature>
<comment type="similarity">
    <text evidence="2 6">Belongs to the sodium:solute symporter (SSF) (TC 2.A.21) family.</text>
</comment>
<reference evidence="8 9" key="1">
    <citation type="submission" date="2023-02" db="EMBL/GenBank/DDBJ databases">
        <title>Genome sequence of Lentisphaera profundi SAORIC-696.</title>
        <authorList>
            <person name="Kim e."/>
            <person name="Cho J.-C."/>
            <person name="Choi A."/>
            <person name="Kang I."/>
        </authorList>
    </citation>
    <scope>NUCLEOTIDE SEQUENCE [LARGE SCALE GENOMIC DNA]</scope>
    <source>
        <strain evidence="8 9">SAORIC-696</strain>
    </source>
</reference>
<evidence type="ECO:0000313" key="9">
    <source>
        <dbReference type="Proteomes" id="UP001214250"/>
    </source>
</evidence>
<feature type="transmembrane region" description="Helical" evidence="7">
    <location>
        <begin position="96"/>
        <end position="116"/>
    </location>
</feature>
<comment type="subcellular location">
    <subcellularLocation>
        <location evidence="1">Membrane</location>
        <topology evidence="1">Multi-pass membrane protein</topology>
    </subcellularLocation>
</comment>
<dbReference type="PROSITE" id="PS50283">
    <property type="entry name" value="NA_SOLUT_SYMP_3"/>
    <property type="match status" value="1"/>
</dbReference>
<evidence type="ECO:0000256" key="5">
    <source>
        <dbReference type="ARBA" id="ARBA00023136"/>
    </source>
</evidence>
<gene>
    <name evidence="8" type="ORF">PQO03_11590</name>
</gene>
<feature type="transmembrane region" description="Helical" evidence="7">
    <location>
        <begin position="538"/>
        <end position="556"/>
    </location>
</feature>
<keyword evidence="5 7" id="KW-0472">Membrane</keyword>
<feature type="transmembrane region" description="Helical" evidence="7">
    <location>
        <begin position="457"/>
        <end position="479"/>
    </location>
</feature>
<dbReference type="Gene3D" id="1.20.1730.10">
    <property type="entry name" value="Sodium/glucose cotransporter"/>
    <property type="match status" value="1"/>
</dbReference>
<dbReference type="InterPro" id="IPR001734">
    <property type="entry name" value="Na/solute_symporter"/>
</dbReference>
<accession>A0ABY7W0H5</accession>
<dbReference type="PANTHER" id="PTHR11819:SF195">
    <property type="entry name" value="SODIUM_GLUCOSE COTRANSPORTER 4"/>
    <property type="match status" value="1"/>
</dbReference>
<feature type="transmembrane region" description="Helical" evidence="7">
    <location>
        <begin position="351"/>
        <end position="380"/>
    </location>
</feature>
<evidence type="ECO:0000256" key="1">
    <source>
        <dbReference type="ARBA" id="ARBA00004141"/>
    </source>
</evidence>
<keyword evidence="9" id="KW-1185">Reference proteome</keyword>
<feature type="transmembrane region" description="Helical" evidence="7">
    <location>
        <begin position="137"/>
        <end position="163"/>
    </location>
</feature>
<evidence type="ECO:0000313" key="8">
    <source>
        <dbReference type="EMBL" id="WDE98484.1"/>
    </source>
</evidence>
<dbReference type="InterPro" id="IPR038377">
    <property type="entry name" value="Na/Glc_symporter_sf"/>
</dbReference>
<dbReference type="PANTHER" id="PTHR11819">
    <property type="entry name" value="SOLUTE CARRIER FAMILY 5"/>
    <property type="match status" value="1"/>
</dbReference>
<dbReference type="Pfam" id="PF00474">
    <property type="entry name" value="SSF"/>
    <property type="match status" value="1"/>
</dbReference>
<feature type="transmembrane region" description="Helical" evidence="7">
    <location>
        <begin position="426"/>
        <end position="445"/>
    </location>
</feature>
<feature type="transmembrane region" description="Helical" evidence="7">
    <location>
        <begin position="246"/>
        <end position="263"/>
    </location>
</feature>
<feature type="transmembrane region" description="Helical" evidence="7">
    <location>
        <begin position="20"/>
        <end position="41"/>
    </location>
</feature>
<dbReference type="NCBIfam" id="TIGR00813">
    <property type="entry name" value="sss"/>
    <property type="match status" value="1"/>
</dbReference>
<evidence type="ECO:0000256" key="3">
    <source>
        <dbReference type="ARBA" id="ARBA00022692"/>
    </source>
</evidence>
<evidence type="ECO:0000256" key="6">
    <source>
        <dbReference type="RuleBase" id="RU362091"/>
    </source>
</evidence>
<feature type="transmembrane region" description="Helical" evidence="7">
    <location>
        <begin position="485"/>
        <end position="506"/>
    </location>
</feature>
<organism evidence="8 9">
    <name type="scientific">Lentisphaera profundi</name>
    <dbReference type="NCBI Taxonomy" id="1658616"/>
    <lineage>
        <taxon>Bacteria</taxon>
        <taxon>Pseudomonadati</taxon>
        <taxon>Lentisphaerota</taxon>
        <taxon>Lentisphaeria</taxon>
        <taxon>Lentisphaerales</taxon>
        <taxon>Lentisphaeraceae</taxon>
        <taxon>Lentisphaera</taxon>
    </lineage>
</organism>
<proteinExistence type="inferred from homology"/>
<feature type="transmembrane region" description="Helical" evidence="7">
    <location>
        <begin position="169"/>
        <end position="188"/>
    </location>
</feature>
<keyword evidence="4 7" id="KW-1133">Transmembrane helix</keyword>